<evidence type="ECO:0000313" key="13">
    <source>
        <dbReference type="Proteomes" id="UP000255061"/>
    </source>
</evidence>
<evidence type="ECO:0000256" key="3">
    <source>
        <dbReference type="ARBA" id="ARBA00022448"/>
    </source>
</evidence>
<evidence type="ECO:0000313" key="12">
    <source>
        <dbReference type="EMBL" id="SUI75418.1"/>
    </source>
</evidence>
<keyword evidence="6 10" id="KW-0812">Transmembrane</keyword>
<dbReference type="InterPro" id="IPR038072">
    <property type="entry name" value="GspK_central_sf"/>
</dbReference>
<keyword evidence="8 10" id="KW-1133">Transmembrane helix</keyword>
<reference evidence="12 13" key="1">
    <citation type="submission" date="2018-06" db="EMBL/GenBank/DDBJ databases">
        <authorList>
            <consortium name="Pathogen Informatics"/>
            <person name="Doyle S."/>
        </authorList>
    </citation>
    <scope>NUCLEOTIDE SEQUENCE [LARGE SCALE GENOMIC DNA]</scope>
    <source>
        <strain evidence="12 13">NCTC10736</strain>
    </source>
</reference>
<evidence type="ECO:0000256" key="9">
    <source>
        <dbReference type="ARBA" id="ARBA00023136"/>
    </source>
</evidence>
<evidence type="ECO:0000256" key="2">
    <source>
        <dbReference type="ARBA" id="ARBA00007246"/>
    </source>
</evidence>
<keyword evidence="7" id="KW-0653">Protein transport</keyword>
<evidence type="ECO:0000256" key="5">
    <source>
        <dbReference type="ARBA" id="ARBA00022519"/>
    </source>
</evidence>
<dbReference type="GO" id="GO:0005886">
    <property type="term" value="C:plasma membrane"/>
    <property type="evidence" value="ECO:0007669"/>
    <property type="project" value="UniProtKB-SubCell"/>
</dbReference>
<dbReference type="InterPro" id="IPR049031">
    <property type="entry name" value="T2SSK_SAM-like_1st"/>
</dbReference>
<evidence type="ECO:0000256" key="6">
    <source>
        <dbReference type="ARBA" id="ARBA00022692"/>
    </source>
</evidence>
<evidence type="ECO:0000256" key="1">
    <source>
        <dbReference type="ARBA" id="ARBA00004533"/>
    </source>
</evidence>
<accession>A0A380A777</accession>
<dbReference type="Proteomes" id="UP000255061">
    <property type="component" value="Unassembled WGS sequence"/>
</dbReference>
<dbReference type="InterPro" id="IPR005628">
    <property type="entry name" value="GspK"/>
</dbReference>
<dbReference type="AlphaFoldDB" id="A0A380A777"/>
<dbReference type="RefSeq" id="WP_115405983.1">
    <property type="nucleotide sequence ID" value="NZ_UGYV01000001.1"/>
</dbReference>
<dbReference type="Gene3D" id="1.10.40.60">
    <property type="entry name" value="EpsJ-like"/>
    <property type="match status" value="1"/>
</dbReference>
<comment type="similarity">
    <text evidence="2">Belongs to the GSP K family.</text>
</comment>
<name>A0A380A777_9GAMM</name>
<dbReference type="EMBL" id="UGYV01000001">
    <property type="protein sequence ID" value="SUI75418.1"/>
    <property type="molecule type" value="Genomic_DNA"/>
</dbReference>
<keyword evidence="9 10" id="KW-0472">Membrane</keyword>
<dbReference type="PANTHER" id="PTHR38831:SF1">
    <property type="entry name" value="TYPE II SECRETION SYSTEM PROTEIN K-RELATED"/>
    <property type="match status" value="1"/>
</dbReference>
<proteinExistence type="inferred from homology"/>
<gene>
    <name evidence="12" type="ORF">NCTC10736_01706</name>
</gene>
<evidence type="ECO:0000256" key="8">
    <source>
        <dbReference type="ARBA" id="ARBA00022989"/>
    </source>
</evidence>
<comment type="subcellular location">
    <subcellularLocation>
        <location evidence="1">Cell inner membrane</location>
    </subcellularLocation>
</comment>
<dbReference type="PANTHER" id="PTHR38831">
    <property type="entry name" value="TYPE II SECRETION SYSTEM PROTEIN K"/>
    <property type="match status" value="1"/>
</dbReference>
<feature type="transmembrane region" description="Helical" evidence="10">
    <location>
        <begin position="12"/>
        <end position="33"/>
    </location>
</feature>
<dbReference type="GO" id="GO:0009306">
    <property type="term" value="P:protein secretion"/>
    <property type="evidence" value="ECO:0007669"/>
    <property type="project" value="InterPro"/>
</dbReference>
<evidence type="ECO:0000256" key="4">
    <source>
        <dbReference type="ARBA" id="ARBA00022475"/>
    </source>
</evidence>
<dbReference type="Pfam" id="PF21687">
    <property type="entry name" value="T2SSK_1st"/>
    <property type="match status" value="1"/>
</dbReference>
<evidence type="ECO:0000256" key="7">
    <source>
        <dbReference type="ARBA" id="ARBA00022927"/>
    </source>
</evidence>
<keyword evidence="5" id="KW-0997">Cell inner membrane</keyword>
<keyword evidence="3" id="KW-0813">Transport</keyword>
<evidence type="ECO:0000259" key="11">
    <source>
        <dbReference type="Pfam" id="PF21687"/>
    </source>
</evidence>
<keyword evidence="4" id="KW-1003">Cell membrane</keyword>
<protein>
    <submittedName>
        <fullName evidence="12">Type II secretory pathway, component PulK</fullName>
    </submittedName>
</protein>
<evidence type="ECO:0000256" key="10">
    <source>
        <dbReference type="SAM" id="Phobius"/>
    </source>
</evidence>
<organism evidence="12 13">
    <name type="scientific">Shewanella morhuae</name>
    <dbReference type="NCBI Taxonomy" id="365591"/>
    <lineage>
        <taxon>Bacteria</taxon>
        <taxon>Pseudomonadati</taxon>
        <taxon>Pseudomonadota</taxon>
        <taxon>Gammaproteobacteria</taxon>
        <taxon>Alteromonadales</taxon>
        <taxon>Shewanellaceae</taxon>
        <taxon>Shewanella</taxon>
    </lineage>
</organism>
<sequence>MKNTTYLKVKGIALIQVLLISAMISVFALYLTYTARQQIHTAQIFEDRAQALLQIKSAETELMYTMMTNPMVHDVTSTVKLVHTWNFHNQPFSLNNIVNIQIQDQSGLLSIQNPPADLLGNTLSLLKIPGIEPSQFIDSLLDWQDSDNLRRLNGLEADSYPFGARNAGIALMSDLMALPGVTDTNYQQLSSVFSIYVAGPFNPMSSPMPILQALVGERNANTIIELRSKGELTADVFSAVTHIYDSENTILYPGRNQRVKISARVGSTNIEKNQVWHIEPYAYGQYKEPLSILESNW</sequence>
<dbReference type="SUPFAM" id="SSF158544">
    <property type="entry name" value="GspK insert domain-like"/>
    <property type="match status" value="1"/>
</dbReference>
<feature type="domain" description="T2SS protein K first SAM-like" evidence="11">
    <location>
        <begin position="92"/>
        <end position="195"/>
    </location>
</feature>